<reference evidence="5" key="1">
    <citation type="journal article" date="2022" name="IScience">
        <title>Evolution of zygomycete secretomes and the origins of terrestrial fungal ecologies.</title>
        <authorList>
            <person name="Chang Y."/>
            <person name="Wang Y."/>
            <person name="Mondo S."/>
            <person name="Ahrendt S."/>
            <person name="Andreopoulos W."/>
            <person name="Barry K."/>
            <person name="Beard J."/>
            <person name="Benny G.L."/>
            <person name="Blankenship S."/>
            <person name="Bonito G."/>
            <person name="Cuomo C."/>
            <person name="Desiro A."/>
            <person name="Gervers K.A."/>
            <person name="Hundley H."/>
            <person name="Kuo A."/>
            <person name="LaButti K."/>
            <person name="Lang B.F."/>
            <person name="Lipzen A."/>
            <person name="O'Donnell K."/>
            <person name="Pangilinan J."/>
            <person name="Reynolds N."/>
            <person name="Sandor L."/>
            <person name="Smith M.E."/>
            <person name="Tsang A."/>
            <person name="Grigoriev I.V."/>
            <person name="Stajich J.E."/>
            <person name="Spatafora J.W."/>
        </authorList>
    </citation>
    <scope>NUCLEOTIDE SEQUENCE</scope>
    <source>
        <strain evidence="5">RSA 2281</strain>
    </source>
</reference>
<dbReference type="Pfam" id="PF12796">
    <property type="entry name" value="Ank_2"/>
    <property type="match status" value="1"/>
</dbReference>
<dbReference type="PROSITE" id="PS50297">
    <property type="entry name" value="ANK_REP_REGION"/>
    <property type="match status" value="1"/>
</dbReference>
<evidence type="ECO:0000256" key="2">
    <source>
        <dbReference type="ARBA" id="ARBA00023043"/>
    </source>
</evidence>
<evidence type="ECO:0000313" key="6">
    <source>
        <dbReference type="Proteomes" id="UP001209540"/>
    </source>
</evidence>
<dbReference type="InterPro" id="IPR002110">
    <property type="entry name" value="Ankyrin_rpt"/>
</dbReference>
<evidence type="ECO:0000256" key="4">
    <source>
        <dbReference type="SAM" id="MobiDB-lite"/>
    </source>
</evidence>
<dbReference type="Gene3D" id="1.25.40.20">
    <property type="entry name" value="Ankyrin repeat-containing domain"/>
    <property type="match status" value="1"/>
</dbReference>
<sequence length="321" mass="35761">MYTDNKTTDTPPRSHDHHHHNHGPLSNHSYAIHYAPSPSQHMSPALSEARRPGDVIRKTTLNRISSYHDRKTTSKQVTTKLKNLFVNNREREELMTACSKGDVDRVSHLLAHTKPNVNPDMVRDSKLRTPLLVACAAGKADVVRVLIRWGADVNNPVGDVIGNKPLDLAVISNNFDTVLALLEAGAHVTQPPPPTSMKSDDGLPAPVQQRVGARSPLSLAQSRLDLLITQRQNRDNNNESKQRELCMDQIVQIIKLLRYFSKPKEDGDNSSHTNENVTRELDELASKLSSIGLQEGNTTKDNNDDLEIMTSLRDVISKLHI</sequence>
<protein>
    <submittedName>
        <fullName evidence="5">Ankyrin repeat-containing domain protein</fullName>
    </submittedName>
</protein>
<keyword evidence="1" id="KW-0677">Repeat</keyword>
<organism evidence="5 6">
    <name type="scientific">Phascolomyces articulosus</name>
    <dbReference type="NCBI Taxonomy" id="60185"/>
    <lineage>
        <taxon>Eukaryota</taxon>
        <taxon>Fungi</taxon>
        <taxon>Fungi incertae sedis</taxon>
        <taxon>Mucoromycota</taxon>
        <taxon>Mucoromycotina</taxon>
        <taxon>Mucoromycetes</taxon>
        <taxon>Mucorales</taxon>
        <taxon>Lichtheimiaceae</taxon>
        <taxon>Phascolomyces</taxon>
    </lineage>
</organism>
<gene>
    <name evidence="5" type="ORF">BDA99DRAFT_85849</name>
</gene>
<accession>A0AAD5K8F7</accession>
<name>A0AAD5K8F7_9FUNG</name>
<dbReference type="SUPFAM" id="SSF48403">
    <property type="entry name" value="Ankyrin repeat"/>
    <property type="match status" value="1"/>
</dbReference>
<dbReference type="InterPro" id="IPR036770">
    <property type="entry name" value="Ankyrin_rpt-contain_sf"/>
</dbReference>
<evidence type="ECO:0000313" key="5">
    <source>
        <dbReference type="EMBL" id="KAI9260582.1"/>
    </source>
</evidence>
<dbReference type="PANTHER" id="PTHR24171">
    <property type="entry name" value="ANKYRIN REPEAT DOMAIN-CONTAINING PROTEIN 39-RELATED"/>
    <property type="match status" value="1"/>
</dbReference>
<evidence type="ECO:0000256" key="1">
    <source>
        <dbReference type="ARBA" id="ARBA00022737"/>
    </source>
</evidence>
<dbReference type="EMBL" id="JAIXMP010000016">
    <property type="protein sequence ID" value="KAI9260582.1"/>
    <property type="molecule type" value="Genomic_DNA"/>
</dbReference>
<dbReference type="PROSITE" id="PS50088">
    <property type="entry name" value="ANK_REPEAT"/>
    <property type="match status" value="2"/>
</dbReference>
<dbReference type="AlphaFoldDB" id="A0AAD5K8F7"/>
<dbReference type="Proteomes" id="UP001209540">
    <property type="component" value="Unassembled WGS sequence"/>
</dbReference>
<comment type="caution">
    <text evidence="5">The sequence shown here is derived from an EMBL/GenBank/DDBJ whole genome shotgun (WGS) entry which is preliminary data.</text>
</comment>
<proteinExistence type="predicted"/>
<dbReference type="SMART" id="SM00248">
    <property type="entry name" value="ANK"/>
    <property type="match status" value="3"/>
</dbReference>
<feature type="repeat" description="ANK" evidence="3">
    <location>
        <begin position="161"/>
        <end position="193"/>
    </location>
</feature>
<reference evidence="5" key="2">
    <citation type="submission" date="2023-02" db="EMBL/GenBank/DDBJ databases">
        <authorList>
            <consortium name="DOE Joint Genome Institute"/>
            <person name="Mondo S.J."/>
            <person name="Chang Y."/>
            <person name="Wang Y."/>
            <person name="Ahrendt S."/>
            <person name="Andreopoulos W."/>
            <person name="Barry K."/>
            <person name="Beard J."/>
            <person name="Benny G.L."/>
            <person name="Blankenship S."/>
            <person name="Bonito G."/>
            <person name="Cuomo C."/>
            <person name="Desiro A."/>
            <person name="Gervers K.A."/>
            <person name="Hundley H."/>
            <person name="Kuo A."/>
            <person name="LaButti K."/>
            <person name="Lang B.F."/>
            <person name="Lipzen A."/>
            <person name="O'Donnell K."/>
            <person name="Pangilinan J."/>
            <person name="Reynolds N."/>
            <person name="Sandor L."/>
            <person name="Smith M.W."/>
            <person name="Tsang A."/>
            <person name="Grigoriev I.V."/>
            <person name="Stajich J.E."/>
            <person name="Spatafora J.W."/>
        </authorList>
    </citation>
    <scope>NUCLEOTIDE SEQUENCE</scope>
    <source>
        <strain evidence="5">RSA 2281</strain>
    </source>
</reference>
<feature type="repeat" description="ANK" evidence="3">
    <location>
        <begin position="126"/>
        <end position="154"/>
    </location>
</feature>
<feature type="region of interest" description="Disordered" evidence="4">
    <location>
        <begin position="1"/>
        <end position="53"/>
    </location>
</feature>
<keyword evidence="6" id="KW-1185">Reference proteome</keyword>
<keyword evidence="2 3" id="KW-0040">ANK repeat</keyword>
<evidence type="ECO:0000256" key="3">
    <source>
        <dbReference type="PROSITE-ProRule" id="PRU00023"/>
    </source>
</evidence>